<evidence type="ECO:0000313" key="2">
    <source>
        <dbReference type="Proteomes" id="UP001170481"/>
    </source>
</evidence>
<protein>
    <submittedName>
        <fullName evidence="1">Uncharacterized protein</fullName>
    </submittedName>
</protein>
<dbReference type="Proteomes" id="UP001170481">
    <property type="component" value="Unassembled WGS sequence"/>
</dbReference>
<sequence>MRMAIGGGQLGQQRDLTVIRQQLTPGRRVIAEDRQQRGIQCSRGSNTCIGVCTAQAFQLLDVTQVLVAATAQGTPRRAGVVLAGLLFPAFQHVGDVGFEDVREVMLAVELVFVADPGVGHGAFLALSPARMAGRNIE</sequence>
<name>A0AAP4WZU1_9GAMM</name>
<comment type="caution">
    <text evidence="1">The sequence shown here is derived from an EMBL/GenBank/DDBJ whole genome shotgun (WGS) entry which is preliminary data.</text>
</comment>
<proteinExistence type="predicted"/>
<organism evidence="1 2">
    <name type="scientific">Cobetia amphilecti</name>
    <dbReference type="NCBI Taxonomy" id="1055104"/>
    <lineage>
        <taxon>Bacteria</taxon>
        <taxon>Pseudomonadati</taxon>
        <taxon>Pseudomonadota</taxon>
        <taxon>Gammaproteobacteria</taxon>
        <taxon>Oceanospirillales</taxon>
        <taxon>Halomonadaceae</taxon>
        <taxon>Cobetia</taxon>
    </lineage>
</organism>
<evidence type="ECO:0000313" key="1">
    <source>
        <dbReference type="EMBL" id="MDO6671346.1"/>
    </source>
</evidence>
<accession>A0AAP4WZU1</accession>
<reference evidence="1" key="1">
    <citation type="submission" date="2023-07" db="EMBL/GenBank/DDBJ databases">
        <title>Genome content predicts the carbon catabolic preferences of heterotrophic bacteria.</title>
        <authorList>
            <person name="Gralka M."/>
        </authorList>
    </citation>
    <scope>NUCLEOTIDE SEQUENCE</scope>
    <source>
        <strain evidence="1">C2R13</strain>
    </source>
</reference>
<dbReference type="EMBL" id="JAUORK010000004">
    <property type="protein sequence ID" value="MDO6671346.1"/>
    <property type="molecule type" value="Genomic_DNA"/>
</dbReference>
<gene>
    <name evidence="1" type="ORF">Q4535_04365</name>
</gene>
<dbReference type="AlphaFoldDB" id="A0AAP4WZU1"/>